<comment type="catalytic activity">
    <reaction evidence="7">
        <text>L-cysteinyl-[protein] + hexadecanoyl-CoA = S-hexadecanoyl-L-cysteinyl-[protein] + CoA</text>
        <dbReference type="Rhea" id="RHEA:36683"/>
        <dbReference type="Rhea" id="RHEA-COMP:10131"/>
        <dbReference type="Rhea" id="RHEA-COMP:11032"/>
        <dbReference type="ChEBI" id="CHEBI:29950"/>
        <dbReference type="ChEBI" id="CHEBI:57287"/>
        <dbReference type="ChEBI" id="CHEBI:57379"/>
        <dbReference type="ChEBI" id="CHEBI:74151"/>
        <dbReference type="EC" id="2.3.1.225"/>
    </reaction>
</comment>
<evidence type="ECO:0000256" key="3">
    <source>
        <dbReference type="ARBA" id="ARBA00022692"/>
    </source>
</evidence>
<dbReference type="Pfam" id="PF01529">
    <property type="entry name" value="DHHC"/>
    <property type="match status" value="1"/>
</dbReference>
<dbReference type="AlphaFoldDB" id="A0A7S3GZU4"/>
<sequence length="500" mass="54585">MAPPFRIGTRAGTTFWLNTEPCGMICGCMTWLLLFYGMYATTAGVILPWLGFSLAGIINLIVFNSLSLTAMYSHIKVMTTDPGSVPTKALPLLDDEVENEYALAEECRDTRVPYKKYCRRCKAFKPPRAHHCSICGRCIVKMDHHCPWVNNCVGVGNHKLFLLFVFWVFVTCMYSMVLVLIKYISCINGGYRCHSGASHQLLVIFLVVESILFGLFTLCMLGDQVSAIQSNQTQIDRLKNTKATTYQNEVNEVCGSARTERFQWQWLLPIKVHFESANIRDRVLGYRLQSGNSSGDSENEEFNPLMDGSGHPLIGANNSDGDLEMGTINNSGANNGNGINSGAISSPGGGLVLRKKLHRTHATSQDTHDSSESSTDSVGNDDHIQEWLTDQNSTGSNNSITVPGANGNARENHGHSGSSHNLLASNSNGHLVSPIHTGNATNLDTEESNMSSFTHEDDSRSRNGSSNNALPSTGSSPNAAVKMKTGVNNNTNVRKRTTVV</sequence>
<evidence type="ECO:0000256" key="6">
    <source>
        <dbReference type="ARBA" id="ARBA00023315"/>
    </source>
</evidence>
<feature type="transmembrane region" description="Helical" evidence="7">
    <location>
        <begin position="160"/>
        <end position="181"/>
    </location>
</feature>
<keyword evidence="6 7" id="KW-0012">Acyltransferase</keyword>
<gene>
    <name evidence="10" type="ORF">SELO1098_LOCUS9957</name>
</gene>
<evidence type="ECO:0000256" key="2">
    <source>
        <dbReference type="ARBA" id="ARBA00022679"/>
    </source>
</evidence>
<comment type="domain">
    <text evidence="7">The DHHC domain is required for palmitoyltransferase activity.</text>
</comment>
<dbReference type="EC" id="2.3.1.225" evidence="7"/>
<feature type="transmembrane region" description="Helical" evidence="7">
    <location>
        <begin position="201"/>
        <end position="221"/>
    </location>
</feature>
<organism evidence="10">
    <name type="scientific">Spumella elongata</name>
    <dbReference type="NCBI Taxonomy" id="89044"/>
    <lineage>
        <taxon>Eukaryota</taxon>
        <taxon>Sar</taxon>
        <taxon>Stramenopiles</taxon>
        <taxon>Ochrophyta</taxon>
        <taxon>Chrysophyceae</taxon>
        <taxon>Chromulinales</taxon>
        <taxon>Chromulinaceae</taxon>
        <taxon>Spumella</taxon>
    </lineage>
</organism>
<comment type="similarity">
    <text evidence="7">Belongs to the DHHC palmitoyltransferase family.</text>
</comment>
<evidence type="ECO:0000256" key="1">
    <source>
        <dbReference type="ARBA" id="ARBA00004141"/>
    </source>
</evidence>
<protein>
    <recommendedName>
        <fullName evidence="7">Palmitoyltransferase</fullName>
        <ecNumber evidence="7">2.3.1.225</ecNumber>
    </recommendedName>
</protein>
<dbReference type="InterPro" id="IPR001594">
    <property type="entry name" value="Palmitoyltrfase_DHHC"/>
</dbReference>
<feature type="transmembrane region" description="Helical" evidence="7">
    <location>
        <begin position="46"/>
        <end position="66"/>
    </location>
</feature>
<keyword evidence="2 7" id="KW-0808">Transferase</keyword>
<dbReference type="GO" id="GO:0016020">
    <property type="term" value="C:membrane"/>
    <property type="evidence" value="ECO:0007669"/>
    <property type="project" value="UniProtKB-SubCell"/>
</dbReference>
<feature type="transmembrane region" description="Helical" evidence="7">
    <location>
        <begin position="21"/>
        <end position="40"/>
    </location>
</feature>
<feature type="compositionally biased region" description="Polar residues" evidence="8">
    <location>
        <begin position="415"/>
        <end position="453"/>
    </location>
</feature>
<dbReference type="GO" id="GO:0019706">
    <property type="term" value="F:protein-cysteine S-palmitoyltransferase activity"/>
    <property type="evidence" value="ECO:0007669"/>
    <property type="project" value="UniProtKB-EC"/>
</dbReference>
<keyword evidence="4 7" id="KW-1133">Transmembrane helix</keyword>
<evidence type="ECO:0000256" key="5">
    <source>
        <dbReference type="ARBA" id="ARBA00023136"/>
    </source>
</evidence>
<keyword evidence="5 7" id="KW-0472">Membrane</keyword>
<dbReference type="EMBL" id="HBIC01020076">
    <property type="protein sequence ID" value="CAE0281123.1"/>
    <property type="molecule type" value="Transcribed_RNA"/>
</dbReference>
<evidence type="ECO:0000259" key="9">
    <source>
        <dbReference type="Pfam" id="PF01529"/>
    </source>
</evidence>
<dbReference type="PANTHER" id="PTHR12246">
    <property type="entry name" value="PALMITOYLTRANSFERASE ZDHHC16"/>
    <property type="match status" value="1"/>
</dbReference>
<name>A0A7S3GZU4_9STRA</name>
<feature type="compositionally biased region" description="Polar residues" evidence="8">
    <location>
        <begin position="388"/>
        <end position="401"/>
    </location>
</feature>
<evidence type="ECO:0000256" key="7">
    <source>
        <dbReference type="RuleBase" id="RU079119"/>
    </source>
</evidence>
<evidence type="ECO:0000256" key="4">
    <source>
        <dbReference type="ARBA" id="ARBA00022989"/>
    </source>
</evidence>
<feature type="domain" description="Palmitoyltransferase DHHC" evidence="9">
    <location>
        <begin position="115"/>
        <end position="240"/>
    </location>
</feature>
<evidence type="ECO:0000256" key="8">
    <source>
        <dbReference type="SAM" id="MobiDB-lite"/>
    </source>
</evidence>
<reference evidence="10" key="1">
    <citation type="submission" date="2021-01" db="EMBL/GenBank/DDBJ databases">
        <authorList>
            <person name="Corre E."/>
            <person name="Pelletier E."/>
            <person name="Niang G."/>
            <person name="Scheremetjew M."/>
            <person name="Finn R."/>
            <person name="Kale V."/>
            <person name="Holt S."/>
            <person name="Cochrane G."/>
            <person name="Meng A."/>
            <person name="Brown T."/>
            <person name="Cohen L."/>
        </authorList>
    </citation>
    <scope>NUCLEOTIDE SEQUENCE</scope>
    <source>
        <strain evidence="10">CCAP 955/1</strain>
    </source>
</reference>
<feature type="region of interest" description="Disordered" evidence="8">
    <location>
        <begin position="358"/>
        <end position="500"/>
    </location>
</feature>
<dbReference type="PROSITE" id="PS50216">
    <property type="entry name" value="DHHC"/>
    <property type="match status" value="1"/>
</dbReference>
<accession>A0A7S3GZU4</accession>
<keyword evidence="3 7" id="KW-0812">Transmembrane</keyword>
<proteinExistence type="inferred from homology"/>
<feature type="compositionally biased region" description="Polar residues" evidence="8">
    <location>
        <begin position="469"/>
        <end position="478"/>
    </location>
</feature>
<dbReference type="InterPro" id="IPR039859">
    <property type="entry name" value="PFA4/ZDH16/20/ERF2-like"/>
</dbReference>
<evidence type="ECO:0000313" key="10">
    <source>
        <dbReference type="EMBL" id="CAE0281123.1"/>
    </source>
</evidence>
<comment type="subcellular location">
    <subcellularLocation>
        <location evidence="1">Membrane</location>
        <topology evidence="1">Multi-pass membrane protein</topology>
    </subcellularLocation>
</comment>